<feature type="transmembrane region" description="Helical" evidence="6">
    <location>
        <begin position="447"/>
        <end position="475"/>
    </location>
</feature>
<dbReference type="HOGENOM" id="CLU_010363_3_0_6"/>
<evidence type="ECO:0000256" key="4">
    <source>
        <dbReference type="ARBA" id="ARBA00022989"/>
    </source>
</evidence>
<feature type="transmembrane region" description="Helical" evidence="6">
    <location>
        <begin position="376"/>
        <end position="402"/>
    </location>
</feature>
<reference evidence="9 10" key="1">
    <citation type="submission" date="2014-11" db="EMBL/GenBank/DDBJ databases">
        <title>Complete Genome Sequence of Pseudoalteromonas sp. Strain OCN003 Isolated from Kaneohe Bay, Oahu, Hawaii.</title>
        <authorList>
            <person name="Beurmann S."/>
            <person name="Videau P."/>
            <person name="Ushijima B."/>
            <person name="Smith A.M."/>
            <person name="Aeby G.S."/>
            <person name="Callahan S.M."/>
            <person name="Belcaid M."/>
        </authorList>
    </citation>
    <scope>NUCLEOTIDE SEQUENCE [LARGE SCALE GENOMIC DNA]</scope>
    <source>
        <strain evidence="9 10">OCN003</strain>
    </source>
</reference>
<dbReference type="GO" id="GO:0005886">
    <property type="term" value="C:plasma membrane"/>
    <property type="evidence" value="ECO:0007669"/>
    <property type="project" value="UniProtKB-SubCell"/>
</dbReference>
<evidence type="ECO:0000259" key="8">
    <source>
        <dbReference type="Pfam" id="PF13567"/>
    </source>
</evidence>
<evidence type="ECO:0000313" key="9">
    <source>
        <dbReference type="EMBL" id="AIY65630.1"/>
    </source>
</evidence>
<dbReference type="CDD" id="cd07731">
    <property type="entry name" value="ComA-like_MBL-fold"/>
    <property type="match status" value="1"/>
</dbReference>
<feature type="transmembrane region" description="Helical" evidence="6">
    <location>
        <begin position="253"/>
        <end position="269"/>
    </location>
</feature>
<feature type="transmembrane region" description="Helical" evidence="6">
    <location>
        <begin position="216"/>
        <end position="241"/>
    </location>
</feature>
<dbReference type="InterPro" id="IPR052159">
    <property type="entry name" value="Competence_DNA_uptake"/>
</dbReference>
<name>A0A0A7EG60_9GAMM</name>
<feature type="transmembrane region" description="Helical" evidence="6">
    <location>
        <begin position="33"/>
        <end position="52"/>
    </location>
</feature>
<dbReference type="GO" id="GO:0030420">
    <property type="term" value="P:establishment of competence for transformation"/>
    <property type="evidence" value="ECO:0007669"/>
    <property type="project" value="InterPro"/>
</dbReference>
<keyword evidence="2" id="KW-1003">Cell membrane</keyword>
<feature type="transmembrane region" description="Helical" evidence="6">
    <location>
        <begin position="351"/>
        <end position="370"/>
    </location>
</feature>
<feature type="transmembrane region" description="Helical" evidence="6">
    <location>
        <begin position="299"/>
        <end position="316"/>
    </location>
</feature>
<dbReference type="KEGG" id="pseo:OM33_11015"/>
<feature type="domain" description="DUF4131" evidence="8">
    <location>
        <begin position="7"/>
        <end position="161"/>
    </location>
</feature>
<keyword evidence="3 6" id="KW-0812">Transmembrane</keyword>
<keyword evidence="10" id="KW-1185">Reference proteome</keyword>
<dbReference type="NCBIfam" id="TIGR00361">
    <property type="entry name" value="ComEC_Rec2"/>
    <property type="match status" value="1"/>
</dbReference>
<feature type="transmembrane region" description="Helical" evidence="6">
    <location>
        <begin position="6"/>
        <end position="26"/>
    </location>
</feature>
<evidence type="ECO:0000256" key="5">
    <source>
        <dbReference type="ARBA" id="ARBA00023136"/>
    </source>
</evidence>
<dbReference type="STRING" id="1348114.OM33_11015"/>
<dbReference type="NCBIfam" id="TIGR00360">
    <property type="entry name" value="ComEC_N-term"/>
    <property type="match status" value="1"/>
</dbReference>
<sequence>MSLFLLNTPVFFLTIALVVLVIVLIVPIIKTKIIIISALLLGLIYPIVYYHSVYDSHLSYQQLQEKQLVSGVIEAIDDYQYTYRLTLRAKFLAHAHIPQYKKLKLQLYLVKSKYNETVLNVGDEIETKVKLKPIVSTVNEGLFDGRLFNFFHGIKYKGSINHTSHFKLLTRKSENTYQHIETSHYAWLYFSILFGDTSNMPSKFKEATKQLGISHLFAVSGLHMGIVFGISYWLARICFFYTKKLKIGRVRSYIPYVFGILCCAVYLDLSSYATSAQRALIMLCVFCLCWQINRSYISYRALILALLIIILINPFVTLTVGFYFSFFAVLSILLSINIIKRLGIKHWAVKLLVLQSAITLSLLPFSVLFFNGVSSYSLLINLVAIPLFSLFCMPIILLIGLLSEIFDTAVLIAFFDPVIQFIVNQVYTIANYKVWLSLPLITWQLALLLSVSSLLLFYIPYSLYITLPIITFYLIQLNFVSDELKIHVLDVGHGLAVILSKNNNAVLYDLGARYQEYSYVKSVIFPTLQLNNLTLSKTIISHDDNDHSGGLKDIIASDKIDTVAGFGKACHFKAFWLEDVLFESIPNKGTFKSDNNNSCVVLVSYKGFKLLLTGDIEKQREYALRNNAKISNVDLLISPHHGSNSSSTDIFIKLTNPSWVIHSVNAYNRWQFPSIKVVTRYASNNVKQLATYKGAIKIQVANDAYRITTQGQAKKYWFLVQ</sequence>
<evidence type="ECO:0000256" key="6">
    <source>
        <dbReference type="SAM" id="Phobius"/>
    </source>
</evidence>
<dbReference type="InterPro" id="IPR025405">
    <property type="entry name" value="DUF4131"/>
</dbReference>
<dbReference type="PANTHER" id="PTHR30619:SF1">
    <property type="entry name" value="RECOMBINATION PROTEIN 2"/>
    <property type="match status" value="1"/>
</dbReference>
<dbReference type="eggNOG" id="COG2333">
    <property type="taxonomic scope" value="Bacteria"/>
</dbReference>
<dbReference type="Pfam" id="PF03772">
    <property type="entry name" value="Competence"/>
    <property type="match status" value="1"/>
</dbReference>
<evidence type="ECO:0000313" key="10">
    <source>
        <dbReference type="Proteomes" id="UP000030341"/>
    </source>
</evidence>
<feature type="transmembrane region" description="Helical" evidence="6">
    <location>
        <begin position="409"/>
        <end position="427"/>
    </location>
</feature>
<dbReference type="Gene3D" id="3.60.15.10">
    <property type="entry name" value="Ribonuclease Z/Hydroxyacylglutathione hydrolase-like"/>
    <property type="match status" value="2"/>
</dbReference>
<organism evidence="9 10">
    <name type="scientific">Pseudoalteromonas piratica</name>
    <dbReference type="NCBI Taxonomy" id="1348114"/>
    <lineage>
        <taxon>Bacteria</taxon>
        <taxon>Pseudomonadati</taxon>
        <taxon>Pseudomonadota</taxon>
        <taxon>Gammaproteobacteria</taxon>
        <taxon>Alteromonadales</taxon>
        <taxon>Pseudoalteromonadaceae</taxon>
        <taxon>Pseudoalteromonas</taxon>
    </lineage>
</organism>
<dbReference type="InterPro" id="IPR035681">
    <property type="entry name" value="ComA-like_MBL"/>
</dbReference>
<evidence type="ECO:0008006" key="11">
    <source>
        <dbReference type="Google" id="ProtNLM"/>
    </source>
</evidence>
<dbReference type="EMBL" id="CP009888">
    <property type="protein sequence ID" value="AIY65630.1"/>
    <property type="molecule type" value="Genomic_DNA"/>
</dbReference>
<protein>
    <recommendedName>
        <fullName evidence="11">DNA internalization-related competence protein ComEC/Rec2</fullName>
    </recommendedName>
</protein>
<gene>
    <name evidence="9" type="ORF">OM33_11015</name>
</gene>
<dbReference type="InterPro" id="IPR004477">
    <property type="entry name" value="ComEC_N"/>
</dbReference>
<feature type="transmembrane region" description="Helical" evidence="6">
    <location>
        <begin position="322"/>
        <end position="339"/>
    </location>
</feature>
<dbReference type="InterPro" id="IPR036866">
    <property type="entry name" value="RibonucZ/Hydroxyglut_hydro"/>
</dbReference>
<evidence type="ECO:0000256" key="3">
    <source>
        <dbReference type="ARBA" id="ARBA00022692"/>
    </source>
</evidence>
<accession>A0A0A7EG60</accession>
<dbReference type="PANTHER" id="PTHR30619">
    <property type="entry name" value="DNA INTERNALIZATION/COMPETENCE PROTEIN COMEC/REC2"/>
    <property type="match status" value="1"/>
</dbReference>
<dbReference type="eggNOG" id="COG0658">
    <property type="taxonomic scope" value="Bacteria"/>
</dbReference>
<keyword evidence="4 6" id="KW-1133">Transmembrane helix</keyword>
<dbReference type="Pfam" id="PF13567">
    <property type="entry name" value="DUF4131"/>
    <property type="match status" value="1"/>
</dbReference>
<feature type="domain" description="ComEC/Rec2-related protein" evidence="7">
    <location>
        <begin position="192"/>
        <end position="455"/>
    </location>
</feature>
<dbReference type="AlphaFoldDB" id="A0A0A7EG60"/>
<evidence type="ECO:0000256" key="1">
    <source>
        <dbReference type="ARBA" id="ARBA00004651"/>
    </source>
</evidence>
<evidence type="ECO:0000259" key="7">
    <source>
        <dbReference type="Pfam" id="PF03772"/>
    </source>
</evidence>
<dbReference type="InterPro" id="IPR004797">
    <property type="entry name" value="Competence_ComEC/Rec2"/>
</dbReference>
<dbReference type="Proteomes" id="UP000030341">
    <property type="component" value="Chromosome 1"/>
</dbReference>
<comment type="subcellular location">
    <subcellularLocation>
        <location evidence="1">Cell membrane</location>
        <topology evidence="1">Multi-pass membrane protein</topology>
    </subcellularLocation>
</comment>
<keyword evidence="5 6" id="KW-0472">Membrane</keyword>
<proteinExistence type="predicted"/>
<evidence type="ECO:0000256" key="2">
    <source>
        <dbReference type="ARBA" id="ARBA00022475"/>
    </source>
</evidence>
<dbReference type="SUPFAM" id="SSF56281">
    <property type="entry name" value="Metallo-hydrolase/oxidoreductase"/>
    <property type="match status" value="1"/>
</dbReference>